<gene>
    <name evidence="3" type="ORF">JM946_02350</name>
</gene>
<feature type="domain" description="DUF2314" evidence="2">
    <location>
        <begin position="39"/>
        <end position="143"/>
    </location>
</feature>
<dbReference type="EMBL" id="JAEVLS010000001">
    <property type="protein sequence ID" value="MBM0103562.1"/>
    <property type="molecule type" value="Genomic_DNA"/>
</dbReference>
<protein>
    <submittedName>
        <fullName evidence="3">DUF2314 domain-containing protein</fullName>
    </submittedName>
</protein>
<accession>A0ABS1WRG6</accession>
<keyword evidence="4" id="KW-1185">Reference proteome</keyword>
<name>A0ABS1WRG6_9GAMM</name>
<organism evidence="3 4">
    <name type="scientific">Steroidobacter gossypii</name>
    <dbReference type="NCBI Taxonomy" id="2805490"/>
    <lineage>
        <taxon>Bacteria</taxon>
        <taxon>Pseudomonadati</taxon>
        <taxon>Pseudomonadota</taxon>
        <taxon>Gammaproteobacteria</taxon>
        <taxon>Steroidobacterales</taxon>
        <taxon>Steroidobacteraceae</taxon>
        <taxon>Steroidobacter</taxon>
    </lineage>
</organism>
<proteinExistence type="predicted"/>
<keyword evidence="1" id="KW-1133">Transmembrane helix</keyword>
<comment type="caution">
    <text evidence="3">The sequence shown here is derived from an EMBL/GenBank/DDBJ whole genome shotgun (WGS) entry which is preliminary data.</text>
</comment>
<keyword evidence="1" id="KW-0472">Membrane</keyword>
<evidence type="ECO:0000259" key="2">
    <source>
        <dbReference type="Pfam" id="PF10077"/>
    </source>
</evidence>
<evidence type="ECO:0000256" key="1">
    <source>
        <dbReference type="SAM" id="Phobius"/>
    </source>
</evidence>
<dbReference type="Proteomes" id="UP000661077">
    <property type="component" value="Unassembled WGS sequence"/>
</dbReference>
<sequence length="164" mass="18940">MSTIIFVFVTAILIWGAWWWFIARNRPALPPLAIDDNDPLMIEAREKAKDSLPQMLELFKDAKGHTNVKVPFVTSSGETEHLWAELLSVEGPYVRVRYMTPPVTHTGELERLQTHALGDIEDWVVTKDPKRYLGGYSMRVMFRRGRELWGDLPPELKEEEAKYA</sequence>
<feature type="transmembrane region" description="Helical" evidence="1">
    <location>
        <begin position="6"/>
        <end position="23"/>
    </location>
</feature>
<evidence type="ECO:0000313" key="3">
    <source>
        <dbReference type="EMBL" id="MBM0103562.1"/>
    </source>
</evidence>
<dbReference type="InterPro" id="IPR018756">
    <property type="entry name" value="DUF2314"/>
</dbReference>
<keyword evidence="1" id="KW-0812">Transmembrane</keyword>
<dbReference type="Pfam" id="PF10077">
    <property type="entry name" value="DUF2314"/>
    <property type="match status" value="1"/>
</dbReference>
<evidence type="ECO:0000313" key="4">
    <source>
        <dbReference type="Proteomes" id="UP000661077"/>
    </source>
</evidence>
<reference evidence="3 4" key="1">
    <citation type="journal article" date="2021" name="Int. J. Syst. Evol. Microbiol.">
        <title>Steroidobacter gossypii sp. nov., isolated from soil of cotton cropping field.</title>
        <authorList>
            <person name="Huang R."/>
            <person name="Yang S."/>
            <person name="Zhen C."/>
            <person name="Liu W."/>
        </authorList>
    </citation>
    <scope>NUCLEOTIDE SEQUENCE [LARGE SCALE GENOMIC DNA]</scope>
    <source>
        <strain evidence="3 4">S1-65</strain>
    </source>
</reference>
<dbReference type="RefSeq" id="WP_203165527.1">
    <property type="nucleotide sequence ID" value="NZ_JAEVLS010000001.1"/>
</dbReference>